<evidence type="ECO:0000313" key="1">
    <source>
        <dbReference type="EMBL" id="AIY43714.1"/>
    </source>
</evidence>
<dbReference type="AlphaFoldDB" id="A0A0A1FJ88"/>
<accession>A0A0A1FJ88</accession>
<sequence length="40" mass="4145">MFAAMGAFSKVVFAAVVANHPFSGLAAQCATRRHAGQDAH</sequence>
<evidence type="ECO:0000313" key="2">
    <source>
        <dbReference type="Proteomes" id="UP000030302"/>
    </source>
</evidence>
<name>A0A0A1FJ88_9BURK</name>
<dbReference type="KEGG" id="care:LT85_4556"/>
<protein>
    <submittedName>
        <fullName evidence="1">Uncharacterized protein</fullName>
    </submittedName>
</protein>
<dbReference type="Proteomes" id="UP000030302">
    <property type="component" value="Chromosome"/>
</dbReference>
<dbReference type="HOGENOM" id="CLU_3287863_0_0_4"/>
<dbReference type="STRING" id="279058.LT85_4556"/>
<dbReference type="EMBL" id="CP009962">
    <property type="protein sequence ID" value="AIY43714.1"/>
    <property type="molecule type" value="Genomic_DNA"/>
</dbReference>
<organism evidence="1 2">
    <name type="scientific">Collimonas arenae</name>
    <dbReference type="NCBI Taxonomy" id="279058"/>
    <lineage>
        <taxon>Bacteria</taxon>
        <taxon>Pseudomonadati</taxon>
        <taxon>Pseudomonadota</taxon>
        <taxon>Betaproteobacteria</taxon>
        <taxon>Burkholderiales</taxon>
        <taxon>Oxalobacteraceae</taxon>
        <taxon>Collimonas</taxon>
    </lineage>
</organism>
<proteinExistence type="predicted"/>
<gene>
    <name evidence="1" type="ORF">LT85_4556</name>
</gene>
<keyword evidence="2" id="KW-1185">Reference proteome</keyword>
<reference evidence="2" key="1">
    <citation type="journal article" date="2014" name="Soil Biol. Biochem.">
        <title>Structure and function of bacterial communities in ageing soils: Insights from the Mendocino ecological staircase.</title>
        <authorList>
            <person name="Uroz S."/>
            <person name="Tech J.J."/>
            <person name="Sawaya N.A."/>
            <person name="Frey-Klett P."/>
            <person name="Leveau J.H.J."/>
        </authorList>
    </citation>
    <scope>NUCLEOTIDE SEQUENCE [LARGE SCALE GENOMIC DNA]</scope>
    <source>
        <strain evidence="2">Cal35</strain>
    </source>
</reference>